<dbReference type="Proteomes" id="UP000221961">
    <property type="component" value="Chromosome"/>
</dbReference>
<dbReference type="EMBL" id="CP023778">
    <property type="protein sequence ID" value="ATL66701.1"/>
    <property type="molecule type" value="Genomic_DNA"/>
</dbReference>
<dbReference type="Gene3D" id="1.10.10.10">
    <property type="entry name" value="Winged helix-like DNA-binding domain superfamily/Winged helix DNA-binding domain"/>
    <property type="match status" value="1"/>
</dbReference>
<sequence>MTPASAGRRGEVLAALRGSRIPLSINDIAEQLGVHTNTVRFHLGALVSTGQAERVDLPSTGPGRPPQAFRAHRGMDPAGPRNYRLLAEILVAQLADDPNPADRAREAGRAWGRHLTAPEVSSREEAVDGLIRLLDDLGFAPEPAAEDRIRLRHCPFLDLIDNRTAIVCPIHLGLMQGALERRSAPITVDHLAPFAEPDLCLARLAPAPTGPAT</sequence>
<organism evidence="3 4">
    <name type="scientific">Nocardia terpenica</name>
    <dbReference type="NCBI Taxonomy" id="455432"/>
    <lineage>
        <taxon>Bacteria</taxon>
        <taxon>Bacillati</taxon>
        <taxon>Actinomycetota</taxon>
        <taxon>Actinomycetes</taxon>
        <taxon>Mycobacteriales</taxon>
        <taxon>Nocardiaceae</taxon>
        <taxon>Nocardia</taxon>
    </lineage>
</organism>
<dbReference type="KEGG" id="ntp:CRH09_11250"/>
<dbReference type="SUPFAM" id="SSF46785">
    <property type="entry name" value="Winged helix' DNA-binding domain"/>
    <property type="match status" value="1"/>
</dbReference>
<evidence type="ECO:0000313" key="4">
    <source>
        <dbReference type="Proteomes" id="UP000221961"/>
    </source>
</evidence>
<name>A0A291RGH8_9NOCA</name>
<protein>
    <submittedName>
        <fullName evidence="3">Transcriptional regulator</fullName>
    </submittedName>
</protein>
<feature type="domain" description="HTH iclR-type" evidence="2">
    <location>
        <begin position="11"/>
        <end position="55"/>
    </location>
</feature>
<dbReference type="InterPro" id="IPR005471">
    <property type="entry name" value="Tscrpt_reg_IclR_N"/>
</dbReference>
<dbReference type="AlphaFoldDB" id="A0A291RGH8"/>
<dbReference type="GO" id="GO:0003677">
    <property type="term" value="F:DNA binding"/>
    <property type="evidence" value="ECO:0007669"/>
    <property type="project" value="InterPro"/>
</dbReference>
<dbReference type="InterPro" id="IPR036388">
    <property type="entry name" value="WH-like_DNA-bd_sf"/>
</dbReference>
<reference evidence="3 4" key="1">
    <citation type="submission" date="2017-10" db="EMBL/GenBank/DDBJ databases">
        <title>Comparative genomics between pathogenic Norcardia.</title>
        <authorList>
            <person name="Zeng L."/>
        </authorList>
    </citation>
    <scope>NUCLEOTIDE SEQUENCE [LARGE SCALE GENOMIC DNA]</scope>
    <source>
        <strain evidence="3 4">NC_YFY_NT001</strain>
    </source>
</reference>
<dbReference type="GeneID" id="88357982"/>
<proteinExistence type="predicted"/>
<evidence type="ECO:0000313" key="3">
    <source>
        <dbReference type="EMBL" id="ATL66701.1"/>
    </source>
</evidence>
<evidence type="ECO:0000256" key="1">
    <source>
        <dbReference type="SAM" id="MobiDB-lite"/>
    </source>
</evidence>
<dbReference type="RefSeq" id="WP_098693883.1">
    <property type="nucleotide sequence ID" value="NZ_CP023778.1"/>
</dbReference>
<accession>A0A291RGH8</accession>
<gene>
    <name evidence="3" type="ORF">CRH09_11250</name>
</gene>
<dbReference type="Pfam" id="PF09339">
    <property type="entry name" value="HTH_IclR"/>
    <property type="match status" value="1"/>
</dbReference>
<dbReference type="GO" id="GO:0006355">
    <property type="term" value="P:regulation of DNA-templated transcription"/>
    <property type="evidence" value="ECO:0007669"/>
    <property type="project" value="InterPro"/>
</dbReference>
<evidence type="ECO:0000259" key="2">
    <source>
        <dbReference type="Pfam" id="PF09339"/>
    </source>
</evidence>
<feature type="region of interest" description="Disordered" evidence="1">
    <location>
        <begin position="54"/>
        <end position="75"/>
    </location>
</feature>
<dbReference type="InterPro" id="IPR036390">
    <property type="entry name" value="WH_DNA-bd_sf"/>
</dbReference>